<dbReference type="EMBL" id="CCAZ020000002">
    <property type="protein sequence ID" value="CEG09641.1"/>
    <property type="molecule type" value="Genomic_DNA"/>
</dbReference>
<sequence length="146" mass="15641">MVSVWTSNPVIKVLSGIAILFGVATLVSGGRTLFELHGTENSAAKIVPFVLYFNFIAGFAYIITGVGLMLKCRWAPVSAVAITVATTIVFLGLGGWILAGNAYEMQTVVAMSLRTAFWFGVSIISSIRCREYSLSSDAQNDPPSNQ</sequence>
<comment type="caution">
    <text evidence="2">The sequence shown here is derived from an EMBL/GenBank/DDBJ whole genome shotgun (WGS) entry which is preliminary data.</text>
</comment>
<name>A0A090MQJ4_AFIFE</name>
<organism evidence="2 3">
    <name type="scientific">Afipia felis</name>
    <name type="common">Cat scratch disease bacillus</name>
    <dbReference type="NCBI Taxonomy" id="1035"/>
    <lineage>
        <taxon>Bacteria</taxon>
        <taxon>Pseudomonadati</taxon>
        <taxon>Pseudomonadota</taxon>
        <taxon>Alphaproteobacteria</taxon>
        <taxon>Hyphomicrobiales</taxon>
        <taxon>Nitrobacteraceae</taxon>
        <taxon>Afipia</taxon>
    </lineage>
</organism>
<proteinExistence type="predicted"/>
<evidence type="ECO:0000313" key="3">
    <source>
        <dbReference type="Proteomes" id="UP000035762"/>
    </source>
</evidence>
<keyword evidence="3" id="KW-1185">Reference proteome</keyword>
<feature type="transmembrane region" description="Helical" evidence="1">
    <location>
        <begin position="12"/>
        <end position="34"/>
    </location>
</feature>
<feature type="transmembrane region" description="Helical" evidence="1">
    <location>
        <begin position="46"/>
        <end position="70"/>
    </location>
</feature>
<dbReference type="OrthoDB" id="1122739at2"/>
<accession>A0A090MQJ4</accession>
<evidence type="ECO:0000256" key="1">
    <source>
        <dbReference type="SAM" id="Phobius"/>
    </source>
</evidence>
<dbReference type="STRING" id="1035.BN961_03071"/>
<gene>
    <name evidence="2" type="ORF">BN961_03071</name>
</gene>
<keyword evidence="1" id="KW-1133">Transmembrane helix</keyword>
<dbReference type="RefSeq" id="WP_082157055.1">
    <property type="nucleotide sequence ID" value="NZ_CCAZ020000002.1"/>
</dbReference>
<dbReference type="Proteomes" id="UP000035762">
    <property type="component" value="Unassembled WGS sequence"/>
</dbReference>
<keyword evidence="1" id="KW-0812">Transmembrane</keyword>
<reference evidence="2 3" key="1">
    <citation type="journal article" date="2014" name="Genome Announc.">
        <title>Genome Sequence of Afipia felis Strain 76713, Isolated in Hospital Water Using an Amoeba Co-Culture Procedure.</title>
        <authorList>
            <person name="Benamar S."/>
            <person name="La Scola B."/>
            <person name="Croce O."/>
        </authorList>
    </citation>
    <scope>NUCLEOTIDE SEQUENCE [LARGE SCALE GENOMIC DNA]</scope>
    <source>
        <strain evidence="2 3">76713</strain>
    </source>
</reference>
<feature type="transmembrane region" description="Helical" evidence="1">
    <location>
        <begin position="77"/>
        <end position="99"/>
    </location>
</feature>
<dbReference type="AlphaFoldDB" id="A0A090MQJ4"/>
<evidence type="ECO:0000313" key="2">
    <source>
        <dbReference type="EMBL" id="CEG09641.1"/>
    </source>
</evidence>
<keyword evidence="1" id="KW-0472">Membrane</keyword>
<protein>
    <submittedName>
        <fullName evidence="2">Uncharacterized protein</fullName>
    </submittedName>
</protein>